<accession>A0AAP5IAR5</accession>
<reference evidence="2" key="1">
    <citation type="journal article" date="2021" name="Science">
        <title>Hunting the eagle killer: A cyanobacterial neurotoxin causes vacuolar myelinopathy.</title>
        <authorList>
            <person name="Breinlinger S."/>
            <person name="Phillips T.J."/>
            <person name="Haram B.N."/>
            <person name="Mares J."/>
            <person name="Martinez Yerena J.A."/>
            <person name="Hrouzek P."/>
            <person name="Sobotka R."/>
            <person name="Henderson W.M."/>
            <person name="Schmieder P."/>
            <person name="Williams S.M."/>
            <person name="Lauderdale J.D."/>
            <person name="Wilde H.D."/>
            <person name="Gerrin W."/>
            <person name="Kust A."/>
            <person name="Washington J.W."/>
            <person name="Wagner C."/>
            <person name="Geier B."/>
            <person name="Liebeke M."/>
            <person name="Enke H."/>
            <person name="Niedermeyer T.H.J."/>
            <person name="Wilde S.B."/>
        </authorList>
    </citation>
    <scope>NUCLEOTIDE SEQUENCE [LARGE SCALE GENOMIC DNA]</scope>
    <source>
        <strain evidence="2">Thurmond2011</strain>
    </source>
</reference>
<organism evidence="1 2">
    <name type="scientific">Aetokthonos hydrillicola Thurmond2011</name>
    <dbReference type="NCBI Taxonomy" id="2712845"/>
    <lineage>
        <taxon>Bacteria</taxon>
        <taxon>Bacillati</taxon>
        <taxon>Cyanobacteriota</taxon>
        <taxon>Cyanophyceae</taxon>
        <taxon>Nostocales</taxon>
        <taxon>Hapalosiphonaceae</taxon>
        <taxon>Aetokthonos</taxon>
    </lineage>
</organism>
<protein>
    <submittedName>
        <fullName evidence="1">Uncharacterized protein</fullName>
    </submittedName>
</protein>
<dbReference type="AlphaFoldDB" id="A0AAP5IAR5"/>
<sequence>MRLLAMPPEEAQKLANQTLYPQYWKFHPSTHVWDESIPAHYGEDSDLESKTTG</sequence>
<dbReference type="Proteomes" id="UP000667802">
    <property type="component" value="Unassembled WGS sequence"/>
</dbReference>
<evidence type="ECO:0000313" key="2">
    <source>
        <dbReference type="Proteomes" id="UP000667802"/>
    </source>
</evidence>
<dbReference type="RefSeq" id="WP_208339934.1">
    <property type="nucleotide sequence ID" value="NZ_CAWQFN010000581.1"/>
</dbReference>
<proteinExistence type="predicted"/>
<evidence type="ECO:0000313" key="1">
    <source>
        <dbReference type="EMBL" id="MDR9897976.1"/>
    </source>
</evidence>
<name>A0AAP5IAR5_9CYAN</name>
<comment type="caution">
    <text evidence="1">The sequence shown here is derived from an EMBL/GenBank/DDBJ whole genome shotgun (WGS) entry which is preliminary data.</text>
</comment>
<gene>
    <name evidence="1" type="ORF">G7B40_025940</name>
</gene>
<dbReference type="EMBL" id="JAALHA020000015">
    <property type="protein sequence ID" value="MDR9897976.1"/>
    <property type="molecule type" value="Genomic_DNA"/>
</dbReference>
<keyword evidence="2" id="KW-1185">Reference proteome</keyword>